<dbReference type="EMBL" id="BDGG01000001">
    <property type="protein sequence ID" value="GAU88479.1"/>
    <property type="molecule type" value="Genomic_DNA"/>
</dbReference>
<gene>
    <name evidence="1" type="primary">RvY_01171-1</name>
    <name evidence="1" type="synonym">RvY_01171.1</name>
    <name evidence="1" type="ORF">RvY_01171</name>
</gene>
<evidence type="ECO:0000313" key="2">
    <source>
        <dbReference type="Proteomes" id="UP000186922"/>
    </source>
</evidence>
<evidence type="ECO:0000313" key="1">
    <source>
        <dbReference type="EMBL" id="GAU88479.1"/>
    </source>
</evidence>
<name>A0A1D1UFD1_RAMVA</name>
<dbReference type="Proteomes" id="UP000186922">
    <property type="component" value="Unassembled WGS sequence"/>
</dbReference>
<proteinExistence type="predicted"/>
<reference evidence="1 2" key="1">
    <citation type="journal article" date="2016" name="Nat. Commun.">
        <title>Extremotolerant tardigrade genome and improved radiotolerance of human cultured cells by tardigrade-unique protein.</title>
        <authorList>
            <person name="Hashimoto T."/>
            <person name="Horikawa D.D."/>
            <person name="Saito Y."/>
            <person name="Kuwahara H."/>
            <person name="Kozuka-Hata H."/>
            <person name="Shin-I T."/>
            <person name="Minakuchi Y."/>
            <person name="Ohishi K."/>
            <person name="Motoyama A."/>
            <person name="Aizu T."/>
            <person name="Enomoto A."/>
            <person name="Kondo K."/>
            <person name="Tanaka S."/>
            <person name="Hara Y."/>
            <person name="Koshikawa S."/>
            <person name="Sagara H."/>
            <person name="Miura T."/>
            <person name="Yokobori S."/>
            <person name="Miyagawa K."/>
            <person name="Suzuki Y."/>
            <person name="Kubo T."/>
            <person name="Oyama M."/>
            <person name="Kohara Y."/>
            <person name="Fujiyama A."/>
            <person name="Arakawa K."/>
            <person name="Katayama T."/>
            <person name="Toyoda A."/>
            <person name="Kunieda T."/>
        </authorList>
    </citation>
    <scope>NUCLEOTIDE SEQUENCE [LARGE SCALE GENOMIC DNA]</scope>
    <source>
        <strain evidence="1 2">YOKOZUNA-1</strain>
    </source>
</reference>
<sequence>MVAERDSDDFLLPSGGTFEKRLLPLE</sequence>
<accession>A0A1D1UFD1</accession>
<comment type="caution">
    <text evidence="1">The sequence shown here is derived from an EMBL/GenBank/DDBJ whole genome shotgun (WGS) entry which is preliminary data.</text>
</comment>
<protein>
    <submittedName>
        <fullName evidence="1">Uncharacterized protein</fullName>
    </submittedName>
</protein>
<organism evidence="1 2">
    <name type="scientific">Ramazzottius varieornatus</name>
    <name type="common">Water bear</name>
    <name type="synonym">Tardigrade</name>
    <dbReference type="NCBI Taxonomy" id="947166"/>
    <lineage>
        <taxon>Eukaryota</taxon>
        <taxon>Metazoa</taxon>
        <taxon>Ecdysozoa</taxon>
        <taxon>Tardigrada</taxon>
        <taxon>Eutardigrada</taxon>
        <taxon>Parachela</taxon>
        <taxon>Hypsibioidea</taxon>
        <taxon>Ramazzottiidae</taxon>
        <taxon>Ramazzottius</taxon>
    </lineage>
</organism>
<dbReference type="AlphaFoldDB" id="A0A1D1UFD1"/>
<keyword evidence="2" id="KW-1185">Reference proteome</keyword>